<dbReference type="RefSeq" id="WP_285430749.1">
    <property type="nucleotide sequence ID" value="NZ_JASJUS010000004.1"/>
</dbReference>
<dbReference type="PANTHER" id="PTHR46082:SF6">
    <property type="entry name" value="AAA+ ATPASE DOMAIN-CONTAINING PROTEIN-RELATED"/>
    <property type="match status" value="1"/>
</dbReference>
<feature type="domain" description="NB-ARC" evidence="2">
    <location>
        <begin position="458"/>
        <end position="611"/>
    </location>
</feature>
<dbReference type="InterPro" id="IPR011990">
    <property type="entry name" value="TPR-like_helical_dom_sf"/>
</dbReference>
<proteinExistence type="predicted"/>
<dbReference type="Pfam" id="PF13424">
    <property type="entry name" value="TPR_12"/>
    <property type="match status" value="2"/>
</dbReference>
<dbReference type="PANTHER" id="PTHR46082">
    <property type="entry name" value="ATP/GTP-BINDING PROTEIN-RELATED"/>
    <property type="match status" value="1"/>
</dbReference>
<dbReference type="NCBIfam" id="NF041121">
    <property type="entry name" value="SAV_2336_NTERM"/>
    <property type="match status" value="1"/>
</dbReference>
<dbReference type="InterPro" id="IPR002182">
    <property type="entry name" value="NB-ARC"/>
</dbReference>
<evidence type="ECO:0000259" key="2">
    <source>
        <dbReference type="Pfam" id="PF00931"/>
    </source>
</evidence>
<dbReference type="Pfam" id="PF25000">
    <property type="entry name" value="DUF7779"/>
    <property type="match status" value="1"/>
</dbReference>
<feature type="region of interest" description="Disordered" evidence="1">
    <location>
        <begin position="145"/>
        <end position="172"/>
    </location>
</feature>
<feature type="region of interest" description="Disordered" evidence="1">
    <location>
        <begin position="206"/>
        <end position="225"/>
    </location>
</feature>
<gene>
    <name evidence="4" type="primary">fxsT</name>
    <name evidence="4" type="ORF">QNN03_05405</name>
</gene>
<name>A0ABT7ITF5_9ACTN</name>
<keyword evidence="5" id="KW-1185">Reference proteome</keyword>
<dbReference type="SUPFAM" id="SSF48452">
    <property type="entry name" value="TPR-like"/>
    <property type="match status" value="3"/>
</dbReference>
<dbReference type="InterPro" id="IPR027417">
    <property type="entry name" value="P-loop_NTPase"/>
</dbReference>
<dbReference type="InterPro" id="IPR053137">
    <property type="entry name" value="NLR-like"/>
</dbReference>
<dbReference type="InterPro" id="IPR056681">
    <property type="entry name" value="DUF7779"/>
</dbReference>
<feature type="compositionally biased region" description="Pro residues" evidence="1">
    <location>
        <begin position="212"/>
        <end position="223"/>
    </location>
</feature>
<feature type="region of interest" description="Disordered" evidence="1">
    <location>
        <begin position="411"/>
        <end position="446"/>
    </location>
</feature>
<dbReference type="InterPro" id="IPR047738">
    <property type="entry name" value="SAV_2336-like_N"/>
</dbReference>
<dbReference type="NCBIfam" id="NF040586">
    <property type="entry name" value="FxSxx_TPR"/>
    <property type="match status" value="1"/>
</dbReference>
<dbReference type="Gene3D" id="3.40.50.300">
    <property type="entry name" value="P-loop containing nucleotide triphosphate hydrolases"/>
    <property type="match status" value="1"/>
</dbReference>
<accession>A0ABT7ITF5</accession>
<sequence>MTSLDAGVPGTRWSDITDPHGILRALGGLRGRGPRRGWDMLVAVDPDPGMAIWQDTVVEFTELLRRSRVFRRVDRRRLGPLPPGGGSAGRLTLVVTDGNAPAWRSGDRSRTLHRWAGAGPLAVVHLLPHHAWPETGVPTWPMSLRSAGPGAPNRAHGTGPRHLGLGAPDEDGPSLPVPVLEPAPRSLRSWARLVTGARGTRARLPLTFATPRPGPAPPPGPEPRPAERVAAFRRSVTPDVLAVATLLAAVPLAVPVIRHVLARLRPEARIFDFTQLLTHRLVHPRTGPPPAEGPPLAYDFAPGVRGELLAAGRTEELRLVVDLVAEALGESAWGRWQVPALLTGAELFIPLRSGAEARAWAEPQIAVLHAVSGPHAAQARALEQLTAAPQPPDTPACGPSPSYLRKQEDLVNQPTKQPRTDVPSGAAPTTERRGNSSPAVWGHVPPRNPNFTGRVELLDALHRRLRKERATAVLPNALHGMGGVGKSMLAVEYVYRHLPEYDLVWWISAERTAQIALSLVELAHHLGLESGNEASWSVAAVLEALRRGEPYANWLLVFDNADSPEAVRPYFPLGGPGNILVTSRNPQWASVAKPLEVNVFRREESVELLRRRGPDITDDEADRLATALGDLPLALEQAAAWRAETGMPADEYLRLLEEKQVDLLGLAPPLDYQLPVIAAWNVSLDQLETRNPAAMQLLQLCAFCAPESISRNLFSGLPGTSITPELDLVLRDPIRLGQAIREIGRYSLARFDFRANSLQMHRLVQTALIARMTEAEQERMRNGIHLLLAANDPRDPHNATQWPRYGELYPHLVVSEAVGSTDPYVRTLVINEVRYLLRWGNYEAALHLAESAYEAWRQGDGEDDPKTLELSKWMGAVLLSMGRYAESSAVNDRVLEAYRRTVGEDHEDTLDALGNVAIDRRVKGDFAAALELSESVHERYLRQLGEEDPETLRAAHNLGVSLRLAGQFARARRLDARTWHSKQQMYGQDHVVSLVTWLSLILDDRELGDYHAALTHQRDLTDRCGRLLGQVNPFTLSNHRHLAVALRKAGRHEEARETAEQAQDALVARYGANNPGSMASTLELSIDLRHAGELTTARKLGTRIHAQYAETYGRTHPHTLSAEVDLAVTLRHMGEPEAARAIDEQALSAFHRVLGERHPSSLVCATNLASDLYDLGEYAAARELDERTLALSTDVLGADHPSTLACAANLPLDLRALGEHEEAERRHTATAERLNRALGADHPAVRQAVDWETRADCDIDPLPL</sequence>
<protein>
    <submittedName>
        <fullName evidence="4">FxSxx-COOH system tetratricopeptide repeat protein</fullName>
    </submittedName>
</protein>
<dbReference type="Proteomes" id="UP001241926">
    <property type="component" value="Unassembled WGS sequence"/>
</dbReference>
<evidence type="ECO:0000313" key="4">
    <source>
        <dbReference type="EMBL" id="MDL2075870.1"/>
    </source>
</evidence>
<evidence type="ECO:0000313" key="5">
    <source>
        <dbReference type="Proteomes" id="UP001241926"/>
    </source>
</evidence>
<dbReference type="EMBL" id="JASJUS010000004">
    <property type="protein sequence ID" value="MDL2075870.1"/>
    <property type="molecule type" value="Genomic_DNA"/>
</dbReference>
<dbReference type="SUPFAM" id="SSF52540">
    <property type="entry name" value="P-loop containing nucleoside triphosphate hydrolases"/>
    <property type="match status" value="1"/>
</dbReference>
<dbReference type="Pfam" id="PF13374">
    <property type="entry name" value="TPR_10"/>
    <property type="match status" value="1"/>
</dbReference>
<evidence type="ECO:0000259" key="3">
    <source>
        <dbReference type="Pfam" id="PF25000"/>
    </source>
</evidence>
<dbReference type="Pfam" id="PF00931">
    <property type="entry name" value="NB-ARC"/>
    <property type="match status" value="1"/>
</dbReference>
<organism evidence="4 5">
    <name type="scientific">Streptomyces fuscus</name>
    <dbReference type="NCBI Taxonomy" id="3048495"/>
    <lineage>
        <taxon>Bacteria</taxon>
        <taxon>Bacillati</taxon>
        <taxon>Actinomycetota</taxon>
        <taxon>Actinomycetes</taxon>
        <taxon>Kitasatosporales</taxon>
        <taxon>Streptomycetaceae</taxon>
        <taxon>Streptomyces</taxon>
    </lineage>
</organism>
<comment type="caution">
    <text evidence="4">The sequence shown here is derived from an EMBL/GenBank/DDBJ whole genome shotgun (WGS) entry which is preliminary data.</text>
</comment>
<feature type="domain" description="DUF7779" evidence="3">
    <location>
        <begin position="687"/>
        <end position="776"/>
    </location>
</feature>
<dbReference type="Gene3D" id="1.25.40.10">
    <property type="entry name" value="Tetratricopeptide repeat domain"/>
    <property type="match status" value="2"/>
</dbReference>
<reference evidence="4 5" key="1">
    <citation type="submission" date="2023-05" db="EMBL/GenBank/DDBJ databases">
        <title>Streptomyces fuscus sp. nov., a brown-black pigment producing actinomyces isolated from dry sand of Sea duck farm.</title>
        <authorList>
            <person name="Xie J."/>
            <person name="Shen N."/>
        </authorList>
    </citation>
    <scope>NUCLEOTIDE SEQUENCE [LARGE SCALE GENOMIC DNA]</scope>
    <source>
        <strain evidence="4 5">GXMU-J15</strain>
    </source>
</reference>
<evidence type="ECO:0000256" key="1">
    <source>
        <dbReference type="SAM" id="MobiDB-lite"/>
    </source>
</evidence>